<protein>
    <recommendedName>
        <fullName evidence="4">O-antigen ligase domain-containing protein</fullName>
    </recommendedName>
</protein>
<dbReference type="Proteomes" id="UP000094165">
    <property type="component" value="Unassembled WGS sequence"/>
</dbReference>
<feature type="transmembrane region" description="Helical" evidence="1">
    <location>
        <begin position="352"/>
        <end position="369"/>
    </location>
</feature>
<feature type="transmembrane region" description="Helical" evidence="1">
    <location>
        <begin position="244"/>
        <end position="267"/>
    </location>
</feature>
<gene>
    <name evidence="2" type="ORF">A130_16125</name>
</gene>
<evidence type="ECO:0000256" key="1">
    <source>
        <dbReference type="SAM" id="Phobius"/>
    </source>
</evidence>
<keyword evidence="3" id="KW-1185">Reference proteome</keyword>
<dbReference type="AlphaFoldDB" id="A0A1E5CYV1"/>
<evidence type="ECO:0000313" key="2">
    <source>
        <dbReference type="EMBL" id="OEE76007.1"/>
    </source>
</evidence>
<reference evidence="2 3" key="1">
    <citation type="journal article" date="2012" name="Science">
        <title>Ecological populations of bacteria act as socially cohesive units of antibiotic production and resistance.</title>
        <authorList>
            <person name="Cordero O.X."/>
            <person name="Wildschutte H."/>
            <person name="Kirkup B."/>
            <person name="Proehl S."/>
            <person name="Ngo L."/>
            <person name="Hussain F."/>
            <person name="Le Roux F."/>
            <person name="Mincer T."/>
            <person name="Polz M.F."/>
        </authorList>
    </citation>
    <scope>NUCLEOTIDE SEQUENCE [LARGE SCALE GENOMIC DNA]</scope>
    <source>
        <strain evidence="2 3">FF-238</strain>
    </source>
</reference>
<keyword evidence="1" id="KW-0472">Membrane</keyword>
<name>A0A1E5CYV1_9VIBR</name>
<feature type="transmembrane region" description="Helical" evidence="1">
    <location>
        <begin position="201"/>
        <end position="232"/>
    </location>
</feature>
<proteinExistence type="predicted"/>
<dbReference type="RefSeq" id="WP_017054054.1">
    <property type="nucleotide sequence ID" value="NZ_AJYW02000129.1"/>
</dbReference>
<feature type="transmembrane region" description="Helical" evidence="1">
    <location>
        <begin position="69"/>
        <end position="92"/>
    </location>
</feature>
<organism evidence="2 3">
    <name type="scientific">Vibrio genomosp. F6 str. FF-238</name>
    <dbReference type="NCBI Taxonomy" id="1191298"/>
    <lineage>
        <taxon>Bacteria</taxon>
        <taxon>Pseudomonadati</taxon>
        <taxon>Pseudomonadota</taxon>
        <taxon>Gammaproteobacteria</taxon>
        <taxon>Vibrionales</taxon>
        <taxon>Vibrionaceae</taxon>
        <taxon>Vibrio</taxon>
    </lineage>
</organism>
<keyword evidence="1" id="KW-0812">Transmembrane</keyword>
<feature type="transmembrane region" description="Helical" evidence="1">
    <location>
        <begin position="287"/>
        <end position="306"/>
    </location>
</feature>
<feature type="transmembrane region" description="Helical" evidence="1">
    <location>
        <begin position="128"/>
        <end position="150"/>
    </location>
</feature>
<sequence length="464" mass="53211">MVQSKWKFTLLMGFTFLGIMVLCFNTFIPRNSVFLLYDAKRVFICSVLLISNLIILSDRHWRDRITQQFTELSLSVGWVLVIFGIFAAIANFQGIDFWRAQTDYFYFLGLALLTAFLSIGFESQKVRLYSYFCWITLLLFLSVSVGFWLRVYYQLETNIHTIFGFANARFLNQVQVWLIIPTLYFTLCFRRKRWLYNALRFLLCTHVAIIFALDARGISIAIITAILIWAKIDRPLRSQILKLLLFSIIFGCLLRIVFLAPLPAYLFNDGLWTWPKVRTDSPGRMALWAEAITLSSLLGLGGDGFVCSSKLFGRPHNSALLVLVNWGLIPLLCYGFLLLLTLKTVITTYHRWVRVTGLSVLAGFAYSLVSGVLDSPLSQLLAVISLAIFWSACKKHHPVCASHPSKIKHRYFQYGIVGVLLLSSLLTANKLYLRITNYPDQEFSVQLKPQFWLGYNCSEPILFK</sequence>
<feature type="transmembrane region" description="Helical" evidence="1">
    <location>
        <begin position="170"/>
        <end position="189"/>
    </location>
</feature>
<evidence type="ECO:0008006" key="4">
    <source>
        <dbReference type="Google" id="ProtNLM"/>
    </source>
</evidence>
<accession>A0A1E5CYV1</accession>
<feature type="transmembrane region" description="Helical" evidence="1">
    <location>
        <begin position="414"/>
        <end position="433"/>
    </location>
</feature>
<evidence type="ECO:0000313" key="3">
    <source>
        <dbReference type="Proteomes" id="UP000094165"/>
    </source>
</evidence>
<comment type="caution">
    <text evidence="2">The sequence shown here is derived from an EMBL/GenBank/DDBJ whole genome shotgun (WGS) entry which is preliminary data.</text>
</comment>
<feature type="transmembrane region" description="Helical" evidence="1">
    <location>
        <begin position="104"/>
        <end position="121"/>
    </location>
</feature>
<dbReference type="EMBL" id="AJYW02000129">
    <property type="protein sequence ID" value="OEE76007.1"/>
    <property type="molecule type" value="Genomic_DNA"/>
</dbReference>
<feature type="transmembrane region" description="Helical" evidence="1">
    <location>
        <begin position="318"/>
        <end position="340"/>
    </location>
</feature>
<keyword evidence="1" id="KW-1133">Transmembrane helix</keyword>
<feature type="transmembrane region" description="Helical" evidence="1">
    <location>
        <begin position="39"/>
        <end position="57"/>
    </location>
</feature>